<accession>A0A7L5JQM7</accession>
<dbReference type="PANTHER" id="PTHR38453">
    <property type="entry name" value="CYTOPLASMIC PROTEIN-RELATED"/>
    <property type="match status" value="1"/>
</dbReference>
<proteinExistence type="predicted"/>
<evidence type="ECO:0000313" key="1">
    <source>
        <dbReference type="EMBL" id="QKJ27532.1"/>
    </source>
</evidence>
<name>A0A7L5JQM7_9BACT</name>
<dbReference type="AlphaFoldDB" id="A0A7L5JQM7"/>
<reference evidence="1 2" key="1">
    <citation type="submission" date="2020-05" db="EMBL/GenBank/DDBJ databases">
        <title>Complete genome sequencing of Campylobacter and Arcobacter type strains.</title>
        <authorList>
            <person name="Miller W.G."/>
            <person name="Yee E."/>
        </authorList>
    </citation>
    <scope>NUCLEOTIDE SEQUENCE [LARGE SCALE GENOMIC DNA]</scope>
    <source>
        <strain evidence="1 2">LMG 21996</strain>
    </source>
</reference>
<protein>
    <submittedName>
        <fullName evidence="1">DUF466 domain-containing protein</fullName>
    </submittedName>
</protein>
<dbReference type="Pfam" id="PF04328">
    <property type="entry name" value="Sel_put"/>
    <property type="match status" value="1"/>
</dbReference>
<dbReference type="EMBL" id="CP054051">
    <property type="protein sequence ID" value="QKJ27532.1"/>
    <property type="molecule type" value="Genomic_DNA"/>
</dbReference>
<dbReference type="PANTHER" id="PTHR38453:SF1">
    <property type="entry name" value="CYTOPLASMIC PROTEIN"/>
    <property type="match status" value="1"/>
</dbReference>
<dbReference type="InterPro" id="IPR007423">
    <property type="entry name" value="Sel_put"/>
</dbReference>
<organism evidence="1 2">
    <name type="scientific">Aliarcobacter cibarius</name>
    <dbReference type="NCBI Taxonomy" id="255507"/>
    <lineage>
        <taxon>Bacteria</taxon>
        <taxon>Pseudomonadati</taxon>
        <taxon>Campylobacterota</taxon>
        <taxon>Epsilonproteobacteria</taxon>
        <taxon>Campylobacterales</taxon>
        <taxon>Arcobacteraceae</taxon>
        <taxon>Aliarcobacter</taxon>
    </lineage>
</organism>
<dbReference type="KEGG" id="acib:ACBT_1632"/>
<dbReference type="NCBIfam" id="NF033934">
    <property type="entry name" value="KCU-star"/>
    <property type="match status" value="1"/>
</dbReference>
<dbReference type="RefSeq" id="WP_024776056.1">
    <property type="nucleotide sequence ID" value="NZ_CP054051.1"/>
</dbReference>
<dbReference type="Proteomes" id="UP000509513">
    <property type="component" value="Chromosome"/>
</dbReference>
<evidence type="ECO:0000313" key="2">
    <source>
        <dbReference type="Proteomes" id="UP000509513"/>
    </source>
</evidence>
<sequence>MFEQIKALYEKSEKFFHPLVGLSSYEKYLEHMKRNHPDKEVLTRGEFFKEAVDRKYNTGGFKKCC</sequence>
<gene>
    <name evidence="1" type="ORF">ACBT_1632</name>
</gene>